<evidence type="ECO:0000313" key="1">
    <source>
        <dbReference type="EMBL" id="MBX34634.1"/>
    </source>
</evidence>
<organism evidence="1">
    <name type="scientific">Rhizophora mucronata</name>
    <name type="common">Asiatic mangrove</name>
    <dbReference type="NCBI Taxonomy" id="61149"/>
    <lineage>
        <taxon>Eukaryota</taxon>
        <taxon>Viridiplantae</taxon>
        <taxon>Streptophyta</taxon>
        <taxon>Embryophyta</taxon>
        <taxon>Tracheophyta</taxon>
        <taxon>Spermatophyta</taxon>
        <taxon>Magnoliopsida</taxon>
        <taxon>eudicotyledons</taxon>
        <taxon>Gunneridae</taxon>
        <taxon>Pentapetalae</taxon>
        <taxon>rosids</taxon>
        <taxon>fabids</taxon>
        <taxon>Malpighiales</taxon>
        <taxon>Rhizophoraceae</taxon>
        <taxon>Rhizophora</taxon>
    </lineage>
</organism>
<reference evidence="1" key="1">
    <citation type="submission" date="2018-02" db="EMBL/GenBank/DDBJ databases">
        <title>Rhizophora mucronata_Transcriptome.</title>
        <authorList>
            <person name="Meera S.P."/>
            <person name="Sreeshan A."/>
            <person name="Augustine A."/>
        </authorList>
    </citation>
    <scope>NUCLEOTIDE SEQUENCE</scope>
    <source>
        <tissue evidence="1">Leaf</tissue>
    </source>
</reference>
<dbReference type="AlphaFoldDB" id="A0A2P2MWN8"/>
<name>A0A2P2MWN8_RHIMU</name>
<protein>
    <submittedName>
        <fullName evidence="1">Uncharacterized protein</fullName>
    </submittedName>
</protein>
<dbReference type="EMBL" id="GGEC01054151">
    <property type="protein sequence ID" value="MBX34635.1"/>
    <property type="molecule type" value="Transcribed_RNA"/>
</dbReference>
<dbReference type="EMBL" id="GGEC01054150">
    <property type="protein sequence ID" value="MBX34634.1"/>
    <property type="molecule type" value="Transcribed_RNA"/>
</dbReference>
<proteinExistence type="predicted"/>
<sequence>MYLGPILARLGIHSGNDAKLGQSNISSLCRTKGLALTIE</sequence>
<accession>A0A2P2MWN8</accession>